<protein>
    <submittedName>
        <fullName evidence="6">TetR/AcrR family transcriptional regulator</fullName>
    </submittedName>
</protein>
<dbReference type="SUPFAM" id="SSF48498">
    <property type="entry name" value="Tetracyclin repressor-like, C-terminal domain"/>
    <property type="match status" value="1"/>
</dbReference>
<dbReference type="PRINTS" id="PR00455">
    <property type="entry name" value="HTHTETR"/>
</dbReference>
<feature type="DNA-binding region" description="H-T-H motif" evidence="4">
    <location>
        <begin position="39"/>
        <end position="58"/>
    </location>
</feature>
<dbReference type="SUPFAM" id="SSF46689">
    <property type="entry name" value="Homeodomain-like"/>
    <property type="match status" value="1"/>
</dbReference>
<evidence type="ECO:0000256" key="3">
    <source>
        <dbReference type="ARBA" id="ARBA00023163"/>
    </source>
</evidence>
<dbReference type="PANTHER" id="PTHR30055">
    <property type="entry name" value="HTH-TYPE TRANSCRIPTIONAL REGULATOR RUTR"/>
    <property type="match status" value="1"/>
</dbReference>
<organism evidence="6 7">
    <name type="scientific">Sporosarcina oncorhynchi</name>
    <dbReference type="NCBI Taxonomy" id="3056444"/>
    <lineage>
        <taxon>Bacteria</taxon>
        <taxon>Bacillati</taxon>
        <taxon>Bacillota</taxon>
        <taxon>Bacilli</taxon>
        <taxon>Bacillales</taxon>
        <taxon>Caryophanaceae</taxon>
        <taxon>Sporosarcina</taxon>
    </lineage>
</organism>
<keyword evidence="1" id="KW-0805">Transcription regulation</keyword>
<feature type="domain" description="HTH tetR-type" evidence="5">
    <location>
        <begin position="16"/>
        <end position="76"/>
    </location>
</feature>
<dbReference type="InterPro" id="IPR009057">
    <property type="entry name" value="Homeodomain-like_sf"/>
</dbReference>
<dbReference type="EMBL" id="CP129118">
    <property type="protein sequence ID" value="WOV86923.1"/>
    <property type="molecule type" value="Genomic_DNA"/>
</dbReference>
<proteinExistence type="predicted"/>
<name>A0ABZ0L4R7_9BACL</name>
<sequence>MKPMDRYELELKKNRENRIVTVLDAAEVLFAKKGIEKTTMQEIADAANLGVATIFRLFPKKEQIAVGIATRRLEKFLELFQNIHSMEITSIEKIEALMDHFLEEFAEGNDFKMIEDFEIYSMLLSEPIEDTEQYKVIYREISHIYAEIIKTAMKDGSIRTDIDIEQSLITLINAFVTFAKKLSIQKNIGFIQLDVAPEKQLILLKKVILDYLMSGMK</sequence>
<evidence type="ECO:0000256" key="4">
    <source>
        <dbReference type="PROSITE-ProRule" id="PRU00335"/>
    </source>
</evidence>
<gene>
    <name evidence="6" type="ORF">QWT69_13750</name>
</gene>
<keyword evidence="3" id="KW-0804">Transcription</keyword>
<dbReference type="RefSeq" id="WP_317966525.1">
    <property type="nucleotide sequence ID" value="NZ_CP129118.1"/>
</dbReference>
<evidence type="ECO:0000256" key="1">
    <source>
        <dbReference type="ARBA" id="ARBA00023015"/>
    </source>
</evidence>
<dbReference type="Pfam" id="PF00440">
    <property type="entry name" value="TetR_N"/>
    <property type="match status" value="1"/>
</dbReference>
<dbReference type="PROSITE" id="PS50977">
    <property type="entry name" value="HTH_TETR_2"/>
    <property type="match status" value="1"/>
</dbReference>
<dbReference type="InterPro" id="IPR001647">
    <property type="entry name" value="HTH_TetR"/>
</dbReference>
<accession>A0ABZ0L4R7</accession>
<dbReference type="InterPro" id="IPR050109">
    <property type="entry name" value="HTH-type_TetR-like_transc_reg"/>
</dbReference>
<dbReference type="InterPro" id="IPR036271">
    <property type="entry name" value="Tet_transcr_reg_TetR-rel_C_sf"/>
</dbReference>
<evidence type="ECO:0000313" key="6">
    <source>
        <dbReference type="EMBL" id="WOV86923.1"/>
    </source>
</evidence>
<evidence type="ECO:0000256" key="2">
    <source>
        <dbReference type="ARBA" id="ARBA00023125"/>
    </source>
</evidence>
<dbReference type="Gene3D" id="1.10.357.10">
    <property type="entry name" value="Tetracycline Repressor, domain 2"/>
    <property type="match status" value="1"/>
</dbReference>
<dbReference type="Proteomes" id="UP001303902">
    <property type="component" value="Chromosome"/>
</dbReference>
<evidence type="ECO:0000313" key="7">
    <source>
        <dbReference type="Proteomes" id="UP001303902"/>
    </source>
</evidence>
<reference evidence="6 7" key="1">
    <citation type="submission" date="2023-06" db="EMBL/GenBank/DDBJ databases">
        <title>Sporosarcina sp. nov., isolated from Korean tranditional fermented seafood 'Jeotgal'.</title>
        <authorList>
            <person name="Yang A.I."/>
            <person name="Shin N.-R."/>
        </authorList>
    </citation>
    <scope>NUCLEOTIDE SEQUENCE [LARGE SCALE GENOMIC DNA]</scope>
    <source>
        <strain evidence="6 7">T2O-4</strain>
    </source>
</reference>
<evidence type="ECO:0000259" key="5">
    <source>
        <dbReference type="PROSITE" id="PS50977"/>
    </source>
</evidence>
<keyword evidence="7" id="KW-1185">Reference proteome</keyword>
<dbReference type="PANTHER" id="PTHR30055:SF234">
    <property type="entry name" value="HTH-TYPE TRANSCRIPTIONAL REGULATOR BETI"/>
    <property type="match status" value="1"/>
</dbReference>
<keyword evidence="2 4" id="KW-0238">DNA-binding</keyword>